<keyword evidence="5 12" id="KW-0378">Hydrolase</keyword>
<dbReference type="CDD" id="cd07416">
    <property type="entry name" value="MPP_PP2B"/>
    <property type="match status" value="1"/>
</dbReference>
<evidence type="ECO:0000256" key="4">
    <source>
        <dbReference type="ARBA" id="ARBA00022723"/>
    </source>
</evidence>
<dbReference type="GO" id="GO:0046872">
    <property type="term" value="F:metal ion binding"/>
    <property type="evidence" value="ECO:0007669"/>
    <property type="project" value="UniProtKB-KW"/>
</dbReference>
<dbReference type="SMART" id="SM00156">
    <property type="entry name" value="PP2Ac"/>
    <property type="match status" value="1"/>
</dbReference>
<sequence length="545" mass="62579">MTDSLFWLSEGKPNCAVIKEHLRKEGKISNPQLITLIELVYEIFCAEDNVLEVDAPVTVCGDVHGQYYDLLKLLEVGGDPASTNYLFLGDYVDRGLFSIECLILLFCYKLSYPHSFFMLRGNHECRHLTDYFTFREECVHKYSREIYDSLMDCFDALPLAAIMNKQFFCVHGGLSPEIDIIEEIKFIDRFCEPPPTGAMCDLLWADPMENFSTEVETPFEFNTVRGCSSNFSFNAVCDFLEKNNLLSVIRAHEAQDAGYKMHKRNDRTGFPSLITLFSAPNYLDSYNNKGALMRYENNIINIRQFNASPHPYILPGFMNVFNWSLPFVAEKITELISVFQNLVDDAQAEQQEIDRQKERDRKREALRNKIKTVSRMLALYKKLRVEREIRLKSSPEKEEDKTLNVARPPGVVDIIEAAKIEPRTPEAIRRRQSRDKILSLKKQEEYRRRFPTPKVYDAKDFESPPRGNSVERIHGEDAHSVVRALRFSEPGSPGGNVPASEILPSPSLVTTTAEGKVYTEEEIQEKERKEKEREKTTTTTATAAQ</sequence>
<comment type="catalytic activity">
    <reaction evidence="11 12">
        <text>O-phospho-L-threonyl-[protein] + H2O = L-threonyl-[protein] + phosphate</text>
        <dbReference type="Rhea" id="RHEA:47004"/>
        <dbReference type="Rhea" id="RHEA-COMP:11060"/>
        <dbReference type="Rhea" id="RHEA-COMP:11605"/>
        <dbReference type="ChEBI" id="CHEBI:15377"/>
        <dbReference type="ChEBI" id="CHEBI:30013"/>
        <dbReference type="ChEBI" id="CHEBI:43474"/>
        <dbReference type="ChEBI" id="CHEBI:61977"/>
        <dbReference type="EC" id="3.1.3.16"/>
    </reaction>
</comment>
<dbReference type="InterPro" id="IPR029052">
    <property type="entry name" value="Metallo-depent_PP-like"/>
</dbReference>
<evidence type="ECO:0000256" key="13">
    <source>
        <dbReference type="SAM" id="Coils"/>
    </source>
</evidence>
<evidence type="ECO:0000256" key="3">
    <source>
        <dbReference type="ARBA" id="ARBA00009905"/>
    </source>
</evidence>
<feature type="domain" description="Serine/threonine specific protein phosphatases" evidence="15">
    <location>
        <begin position="119"/>
        <end position="124"/>
    </location>
</feature>
<evidence type="ECO:0000256" key="8">
    <source>
        <dbReference type="ARBA" id="ARBA00022912"/>
    </source>
</evidence>
<evidence type="ECO:0000256" key="6">
    <source>
        <dbReference type="ARBA" id="ARBA00022833"/>
    </source>
</evidence>
<dbReference type="AlphaFoldDB" id="A0A6B2KZW6"/>
<feature type="compositionally biased region" description="Basic and acidic residues" evidence="14">
    <location>
        <begin position="525"/>
        <end position="536"/>
    </location>
</feature>
<dbReference type="GO" id="GO:0033192">
    <property type="term" value="F:calmodulin-dependent protein phosphatase activity"/>
    <property type="evidence" value="ECO:0007669"/>
    <property type="project" value="InterPro"/>
</dbReference>
<dbReference type="PANTHER" id="PTHR45673">
    <property type="entry name" value="SERINE/THREONINE-PROTEIN PHOSPHATASE 2B CATALYTIC SUBUNIT 1-RELATED"/>
    <property type="match status" value="1"/>
</dbReference>
<dbReference type="Gene3D" id="3.60.21.10">
    <property type="match status" value="1"/>
</dbReference>
<evidence type="ECO:0000256" key="14">
    <source>
        <dbReference type="SAM" id="MobiDB-lite"/>
    </source>
</evidence>
<name>A0A6B2KZW6_9EUKA</name>
<protein>
    <recommendedName>
        <fullName evidence="12">Serine/threonine-protein phosphatase</fullName>
        <ecNumber evidence="12">3.1.3.16</ecNumber>
    </recommendedName>
</protein>
<evidence type="ECO:0000256" key="5">
    <source>
        <dbReference type="ARBA" id="ARBA00022801"/>
    </source>
</evidence>
<dbReference type="InterPro" id="IPR043360">
    <property type="entry name" value="PP2B"/>
</dbReference>
<keyword evidence="4" id="KW-0479">Metal-binding</keyword>
<evidence type="ECO:0000256" key="10">
    <source>
        <dbReference type="ARBA" id="ARBA00047761"/>
    </source>
</evidence>
<dbReference type="GO" id="GO:0097720">
    <property type="term" value="P:calcineurin-mediated signaling"/>
    <property type="evidence" value="ECO:0007669"/>
    <property type="project" value="InterPro"/>
</dbReference>
<keyword evidence="6" id="KW-0862">Zinc</keyword>
<evidence type="ECO:0000256" key="7">
    <source>
        <dbReference type="ARBA" id="ARBA00022860"/>
    </source>
</evidence>
<comment type="cofactor">
    <cofactor evidence="2">
        <name>Fe(3+)</name>
        <dbReference type="ChEBI" id="CHEBI:29034"/>
    </cofactor>
</comment>
<evidence type="ECO:0000256" key="1">
    <source>
        <dbReference type="ARBA" id="ARBA00001947"/>
    </source>
</evidence>
<keyword evidence="7" id="KW-0112">Calmodulin-binding</keyword>
<dbReference type="Pfam" id="PF00149">
    <property type="entry name" value="Metallophos"/>
    <property type="match status" value="1"/>
</dbReference>
<dbReference type="InterPro" id="IPR004843">
    <property type="entry name" value="Calcineurin-like_PHP"/>
</dbReference>
<organism evidence="16">
    <name type="scientific">Arcella intermedia</name>
    <dbReference type="NCBI Taxonomy" id="1963864"/>
    <lineage>
        <taxon>Eukaryota</taxon>
        <taxon>Amoebozoa</taxon>
        <taxon>Tubulinea</taxon>
        <taxon>Elardia</taxon>
        <taxon>Arcellinida</taxon>
        <taxon>Sphaerothecina</taxon>
        <taxon>Arcellidae</taxon>
        <taxon>Arcella</taxon>
    </lineage>
</organism>
<keyword evidence="9" id="KW-0408">Iron</keyword>
<dbReference type="PROSITE" id="PS00125">
    <property type="entry name" value="SER_THR_PHOSPHATASE"/>
    <property type="match status" value="1"/>
</dbReference>
<keyword evidence="13" id="KW-0175">Coiled coil</keyword>
<comment type="cofactor">
    <cofactor evidence="1">
        <name>Zn(2+)</name>
        <dbReference type="ChEBI" id="CHEBI:29105"/>
    </cofactor>
</comment>
<feature type="region of interest" description="Disordered" evidence="14">
    <location>
        <begin position="487"/>
        <end position="545"/>
    </location>
</feature>
<comment type="similarity">
    <text evidence="3">Belongs to the PPP phosphatase family. PP-2B subfamily.</text>
</comment>
<evidence type="ECO:0000256" key="2">
    <source>
        <dbReference type="ARBA" id="ARBA00001965"/>
    </source>
</evidence>
<evidence type="ECO:0000256" key="12">
    <source>
        <dbReference type="RuleBase" id="RU004273"/>
    </source>
</evidence>
<feature type="coiled-coil region" evidence="13">
    <location>
        <begin position="339"/>
        <end position="368"/>
    </location>
</feature>
<evidence type="ECO:0000259" key="15">
    <source>
        <dbReference type="PROSITE" id="PS00125"/>
    </source>
</evidence>
<comment type="catalytic activity">
    <reaction evidence="10">
        <text>O-phospho-L-seryl-[protein] + H2O = L-seryl-[protein] + phosphate</text>
        <dbReference type="Rhea" id="RHEA:20629"/>
        <dbReference type="Rhea" id="RHEA-COMP:9863"/>
        <dbReference type="Rhea" id="RHEA-COMP:11604"/>
        <dbReference type="ChEBI" id="CHEBI:15377"/>
        <dbReference type="ChEBI" id="CHEBI:29999"/>
        <dbReference type="ChEBI" id="CHEBI:43474"/>
        <dbReference type="ChEBI" id="CHEBI:83421"/>
        <dbReference type="EC" id="3.1.3.16"/>
    </reaction>
</comment>
<evidence type="ECO:0000256" key="11">
    <source>
        <dbReference type="ARBA" id="ARBA00048336"/>
    </source>
</evidence>
<keyword evidence="8" id="KW-0904">Protein phosphatase</keyword>
<dbReference type="SUPFAM" id="SSF56300">
    <property type="entry name" value="Metallo-dependent phosphatases"/>
    <property type="match status" value="1"/>
</dbReference>
<dbReference type="EC" id="3.1.3.16" evidence="12"/>
<evidence type="ECO:0000256" key="9">
    <source>
        <dbReference type="ARBA" id="ARBA00023004"/>
    </source>
</evidence>
<dbReference type="GO" id="GO:0005516">
    <property type="term" value="F:calmodulin binding"/>
    <property type="evidence" value="ECO:0007669"/>
    <property type="project" value="UniProtKB-KW"/>
</dbReference>
<evidence type="ECO:0000313" key="16">
    <source>
        <dbReference type="EMBL" id="NDV30304.1"/>
    </source>
</evidence>
<proteinExistence type="inferred from homology"/>
<dbReference type="InterPro" id="IPR006186">
    <property type="entry name" value="Ser/Thr-sp_prot-phosphatase"/>
</dbReference>
<accession>A0A6B2KZW6</accession>
<dbReference type="PRINTS" id="PR00114">
    <property type="entry name" value="STPHPHTASE"/>
</dbReference>
<dbReference type="EMBL" id="GIBP01001335">
    <property type="protein sequence ID" value="NDV30304.1"/>
    <property type="molecule type" value="Transcribed_RNA"/>
</dbReference>
<dbReference type="InterPro" id="IPR041751">
    <property type="entry name" value="MPP_PP2B"/>
</dbReference>
<reference evidence="16" key="1">
    <citation type="journal article" date="2020" name="J. Eukaryot. Microbiol.">
        <title>De novo Sequencing, Assembly and Annotation of the Transcriptome for the Free-Living Testate Amoeba Arcella intermedia.</title>
        <authorList>
            <person name="Ribeiro G.M."/>
            <person name="Porfirio-Sousa A.L."/>
            <person name="Maurer-Alcala X.X."/>
            <person name="Katz L.A."/>
            <person name="Lahr D.J.G."/>
        </authorList>
    </citation>
    <scope>NUCLEOTIDE SEQUENCE</scope>
</reference>